<protein>
    <submittedName>
        <fullName evidence="2">Uncharacterized protein</fullName>
    </submittedName>
</protein>
<sequence length="59" mass="6690">MKEFMVIARSLNLARFPESEMADLMTQVQSVQQSAMRIRDTVKNRSDSTTDLEGVQRAA</sequence>
<gene>
    <name evidence="2" type="ORF">ALO91_03412</name>
</gene>
<dbReference type="AlphaFoldDB" id="A0A0P9GPW8"/>
<feature type="region of interest" description="Disordered" evidence="1">
    <location>
        <begin position="37"/>
        <end position="59"/>
    </location>
</feature>
<organism evidence="2 3">
    <name type="scientific">Pseudomonas syringae pv. aceris</name>
    <dbReference type="NCBI Taxonomy" id="199198"/>
    <lineage>
        <taxon>Bacteria</taxon>
        <taxon>Pseudomonadati</taxon>
        <taxon>Pseudomonadota</taxon>
        <taxon>Gammaproteobacteria</taxon>
        <taxon>Pseudomonadales</taxon>
        <taxon>Pseudomonadaceae</taxon>
        <taxon>Pseudomonas</taxon>
        <taxon>Pseudomonas syringae</taxon>
    </lineage>
</organism>
<proteinExistence type="predicted"/>
<reference evidence="2 3" key="1">
    <citation type="submission" date="2015-09" db="EMBL/GenBank/DDBJ databases">
        <title>Genome announcement of multiple Pseudomonas syringae strains.</title>
        <authorList>
            <person name="Thakur S."/>
            <person name="Wang P.W."/>
            <person name="Gong Y."/>
            <person name="Weir B.S."/>
            <person name="Guttman D.S."/>
        </authorList>
    </citation>
    <scope>NUCLEOTIDE SEQUENCE [LARGE SCALE GENOMIC DNA]</scope>
    <source>
        <strain evidence="2 3">ICMP2802</strain>
    </source>
</reference>
<accession>A0A0P9GPW8</accession>
<feature type="compositionally biased region" description="Basic and acidic residues" evidence="1">
    <location>
        <begin position="37"/>
        <end position="48"/>
    </location>
</feature>
<evidence type="ECO:0000313" key="3">
    <source>
        <dbReference type="Proteomes" id="UP000050297"/>
    </source>
</evidence>
<evidence type="ECO:0000313" key="2">
    <source>
        <dbReference type="EMBL" id="KPW09210.1"/>
    </source>
</evidence>
<comment type="caution">
    <text evidence="2">The sequence shown here is derived from an EMBL/GenBank/DDBJ whole genome shotgun (WGS) entry which is preliminary data.</text>
</comment>
<dbReference type="PATRIC" id="fig|199198.5.peg.4859"/>
<name>A0A0P9GPW8_PSESX</name>
<evidence type="ECO:0000256" key="1">
    <source>
        <dbReference type="SAM" id="MobiDB-lite"/>
    </source>
</evidence>
<dbReference type="Proteomes" id="UP000050297">
    <property type="component" value="Unassembled WGS sequence"/>
</dbReference>
<dbReference type="EMBL" id="LJPM01000589">
    <property type="protein sequence ID" value="KPW09210.1"/>
    <property type="molecule type" value="Genomic_DNA"/>
</dbReference>